<accession>A0A1X0NKN8</accession>
<evidence type="ECO:0000256" key="2">
    <source>
        <dbReference type="ARBA" id="ARBA00022737"/>
    </source>
</evidence>
<dbReference type="OrthoDB" id="259927at2759"/>
<organism evidence="4 5">
    <name type="scientific">Trypanosoma theileri</name>
    <dbReference type="NCBI Taxonomy" id="67003"/>
    <lineage>
        <taxon>Eukaryota</taxon>
        <taxon>Discoba</taxon>
        <taxon>Euglenozoa</taxon>
        <taxon>Kinetoplastea</taxon>
        <taxon>Metakinetoplastina</taxon>
        <taxon>Trypanosomatida</taxon>
        <taxon>Trypanosomatidae</taxon>
        <taxon>Trypanosoma</taxon>
    </lineage>
</organism>
<dbReference type="SUPFAM" id="SSF52058">
    <property type="entry name" value="L domain-like"/>
    <property type="match status" value="1"/>
</dbReference>
<evidence type="ECO:0000313" key="5">
    <source>
        <dbReference type="Proteomes" id="UP000192257"/>
    </source>
</evidence>
<comment type="caution">
    <text evidence="4">The sequence shown here is derived from an EMBL/GenBank/DDBJ whole genome shotgun (WGS) entry which is preliminary data.</text>
</comment>
<reference evidence="4 5" key="1">
    <citation type="submission" date="2017-03" db="EMBL/GenBank/DDBJ databases">
        <title>An alternative strategy for trypanosome survival in the mammalian bloodstream revealed through genome and transcriptome analysis of the ubiquitous bovine parasite Trypanosoma (Megatrypanum) theileri.</title>
        <authorList>
            <person name="Kelly S."/>
            <person name="Ivens A."/>
            <person name="Mott A."/>
            <person name="O'Neill E."/>
            <person name="Emms D."/>
            <person name="Macleod O."/>
            <person name="Voorheis P."/>
            <person name="Matthews J."/>
            <person name="Matthews K."/>
            <person name="Carrington M."/>
        </authorList>
    </citation>
    <scope>NUCLEOTIDE SEQUENCE [LARGE SCALE GENOMIC DNA]</scope>
    <source>
        <strain evidence="4">Edinburgh</strain>
    </source>
</reference>
<keyword evidence="5" id="KW-1185">Reference proteome</keyword>
<protein>
    <submittedName>
        <fullName evidence="4">Surface antigen protein</fullName>
    </submittedName>
</protein>
<dbReference type="VEuPathDB" id="TriTrypDB:TM35_000381530"/>
<name>A0A1X0NKN8_9TRYP</name>
<evidence type="ECO:0000313" key="4">
    <source>
        <dbReference type="EMBL" id="ORC85078.1"/>
    </source>
</evidence>
<dbReference type="Proteomes" id="UP000192257">
    <property type="component" value="Unassembled WGS sequence"/>
</dbReference>
<dbReference type="InterPro" id="IPR032675">
    <property type="entry name" value="LRR_dom_sf"/>
</dbReference>
<sequence>MTNHPHRSAVAALLLLLLVMGVSIPRVEAQSVIINPATQRFLDGFVKTIPNLAQRWVGTDYCSYPGIVCDTDGFVRIRLNTIAGASSTLSGQLPELRNNIDGASVRVREINLRGLGSVRGNLPSSWAALVLLEKLDLSMTGVGGSIPDSWNGMRSLVSVAISGTNVCRGLPNWKASSMPALTSVDFSNNRMSGALSKSFGSFSTRNIQLDISGNSFCGCLPDTWTSTTLVEAARAANPQLLEATCGVTNRCTSQSNRCAAGDAASTVTRSHLLVLCVGVAAALALFF</sequence>
<dbReference type="RefSeq" id="XP_028879144.1">
    <property type="nucleotide sequence ID" value="XM_029029567.1"/>
</dbReference>
<keyword evidence="3" id="KW-0732">Signal</keyword>
<dbReference type="PANTHER" id="PTHR48056">
    <property type="entry name" value="LRR RECEPTOR-LIKE SERINE/THREONINE-PROTEIN KINASE-RELATED"/>
    <property type="match status" value="1"/>
</dbReference>
<proteinExistence type="predicted"/>
<gene>
    <name evidence="4" type="ORF">TM35_000381530</name>
</gene>
<dbReference type="AlphaFoldDB" id="A0A1X0NKN8"/>
<keyword evidence="1" id="KW-0433">Leucine-rich repeat</keyword>
<evidence type="ECO:0000256" key="3">
    <source>
        <dbReference type="SAM" id="SignalP"/>
    </source>
</evidence>
<feature type="chain" id="PRO_5012619946" evidence="3">
    <location>
        <begin position="30"/>
        <end position="287"/>
    </location>
</feature>
<dbReference type="GeneID" id="39989347"/>
<dbReference type="Gene3D" id="3.80.10.10">
    <property type="entry name" value="Ribonuclease Inhibitor"/>
    <property type="match status" value="1"/>
</dbReference>
<dbReference type="STRING" id="67003.A0A1X0NKN8"/>
<evidence type="ECO:0000256" key="1">
    <source>
        <dbReference type="ARBA" id="ARBA00022614"/>
    </source>
</evidence>
<keyword evidence="2" id="KW-0677">Repeat</keyword>
<dbReference type="EMBL" id="NBCO01000038">
    <property type="protein sequence ID" value="ORC85078.1"/>
    <property type="molecule type" value="Genomic_DNA"/>
</dbReference>
<feature type="signal peptide" evidence="3">
    <location>
        <begin position="1"/>
        <end position="29"/>
    </location>
</feature>
<dbReference type="InterPro" id="IPR050647">
    <property type="entry name" value="Plant_LRR-RLKs"/>
</dbReference>